<proteinExistence type="predicted"/>
<name>A0ABY9JQJ0_9BACI</name>
<organism evidence="3 4">
    <name type="scientific">Bacillus carboniphilus</name>
    <dbReference type="NCBI Taxonomy" id="86663"/>
    <lineage>
        <taxon>Bacteria</taxon>
        <taxon>Bacillati</taxon>
        <taxon>Bacillota</taxon>
        <taxon>Bacilli</taxon>
        <taxon>Bacillales</taxon>
        <taxon>Bacillaceae</taxon>
        <taxon>Bacillus</taxon>
    </lineage>
</organism>
<feature type="domain" description="SWIM-type" evidence="2">
    <location>
        <begin position="63"/>
        <end position="96"/>
    </location>
</feature>
<dbReference type="InterPro" id="IPR007527">
    <property type="entry name" value="Znf_SWIM"/>
</dbReference>
<dbReference type="RefSeq" id="WP_306019602.1">
    <property type="nucleotide sequence ID" value="NZ_CP129013.1"/>
</dbReference>
<evidence type="ECO:0000256" key="1">
    <source>
        <dbReference type="PROSITE-ProRule" id="PRU00325"/>
    </source>
</evidence>
<sequence>MPTYGIPKDSILACSYEILDLLIPEKTQNQQLMKEGVRLYRENRIYQASIEFLTAKIQDKGTETVKLSLNHFRESSCTCKEKDVCSHMIAFFLYLYSKINPIENYISQWSKSNVNNQLSMYKEMHLLQTLGLAEEDGEMDEASVDLWYKQFDIFYKEWERGVNKENIDNLADLFYRRYYIKLRRKASDTYEHRHLYLIHVALISFMKLTTLLKELHVDEENLINDFTYYANKFLVKMNDLLHSLQRSTVHQSQIIESMGPFRELLLCDGEFYYPPLYLYRKAWSTLFNQKEWLTEEKKRLSMMKDPATKNVSLAIAHLEFLLENDHVAFQLLSQHQEDEFDYSLLWFEESLVKEKNWNRFKMWISFICDHVTHLKEKSDPYNKMNDSIEDFLRYLHAYTLATGDEALYERFCQQTFPISYDLYHTYLLDKQKYQQWTELQILFDYHTFDIDDQIIDQIVNKDPKAALPILHQKVDKLIQKRRRPSYQEAIYYLNMIRRAYDLLMESSAWDDYLTFLRLKYKHYRTFHKELKKGLLLNE</sequence>
<protein>
    <recommendedName>
        <fullName evidence="2">SWIM-type domain-containing protein</fullName>
    </recommendedName>
</protein>
<keyword evidence="1" id="KW-0479">Metal-binding</keyword>
<keyword evidence="1" id="KW-0863">Zinc-finger</keyword>
<gene>
    <name evidence="3" type="ORF">LC087_11940</name>
</gene>
<keyword evidence="1" id="KW-0862">Zinc</keyword>
<evidence type="ECO:0000313" key="3">
    <source>
        <dbReference type="EMBL" id="WLR41592.1"/>
    </source>
</evidence>
<dbReference type="PROSITE" id="PS50966">
    <property type="entry name" value="ZF_SWIM"/>
    <property type="match status" value="1"/>
</dbReference>
<accession>A0ABY9JQJ0</accession>
<dbReference type="EMBL" id="CP129013">
    <property type="protein sequence ID" value="WLR41592.1"/>
    <property type="molecule type" value="Genomic_DNA"/>
</dbReference>
<dbReference type="Proteomes" id="UP001197974">
    <property type="component" value="Chromosome"/>
</dbReference>
<keyword evidence="4" id="KW-1185">Reference proteome</keyword>
<reference evidence="3 4" key="1">
    <citation type="submission" date="2023-06" db="EMBL/GenBank/DDBJ databases">
        <title>Five Gram-positive bacteria isolated from mangrove sediments in Shenzhen, Guangdong, China.</title>
        <authorList>
            <person name="Yu S."/>
            <person name="Zheng W."/>
            <person name="Huang Y."/>
        </authorList>
    </citation>
    <scope>NUCLEOTIDE SEQUENCE [LARGE SCALE GENOMIC DNA]</scope>
    <source>
        <strain evidence="3 4">SaN35-3</strain>
    </source>
</reference>
<evidence type="ECO:0000313" key="4">
    <source>
        <dbReference type="Proteomes" id="UP001197974"/>
    </source>
</evidence>
<evidence type="ECO:0000259" key="2">
    <source>
        <dbReference type="PROSITE" id="PS50966"/>
    </source>
</evidence>